<evidence type="ECO:0008006" key="14">
    <source>
        <dbReference type="Google" id="ProtNLM"/>
    </source>
</evidence>
<evidence type="ECO:0000256" key="8">
    <source>
        <dbReference type="SAM" id="MobiDB-lite"/>
    </source>
</evidence>
<dbReference type="PROSITE" id="PS50119">
    <property type="entry name" value="ZF_BBOX"/>
    <property type="match status" value="1"/>
</dbReference>
<dbReference type="PROSITE" id="PS50089">
    <property type="entry name" value="ZF_RING_2"/>
    <property type="match status" value="1"/>
</dbReference>
<dbReference type="InterPro" id="IPR013083">
    <property type="entry name" value="Znf_RING/FYVE/PHD"/>
</dbReference>
<dbReference type="Pfam" id="PF00622">
    <property type="entry name" value="SPRY"/>
    <property type="match status" value="1"/>
</dbReference>
<evidence type="ECO:0000256" key="7">
    <source>
        <dbReference type="SAM" id="Coils"/>
    </source>
</evidence>
<dbReference type="InterPro" id="IPR003877">
    <property type="entry name" value="SPRY_dom"/>
</dbReference>
<dbReference type="SMART" id="SM00589">
    <property type="entry name" value="PRY"/>
    <property type="match status" value="1"/>
</dbReference>
<dbReference type="Pfam" id="PF25600">
    <property type="entry name" value="TRIM_CC"/>
    <property type="match status" value="1"/>
</dbReference>
<keyword evidence="5" id="KW-0391">Immunity</keyword>
<dbReference type="Gene3D" id="3.30.160.60">
    <property type="entry name" value="Classic Zinc Finger"/>
    <property type="match status" value="1"/>
</dbReference>
<dbReference type="Gene3D" id="2.60.120.920">
    <property type="match status" value="1"/>
</dbReference>
<dbReference type="CDD" id="cd19769">
    <property type="entry name" value="Bbox2_TRIM16-like"/>
    <property type="match status" value="1"/>
</dbReference>
<dbReference type="SMART" id="SM00184">
    <property type="entry name" value="RING"/>
    <property type="match status" value="1"/>
</dbReference>
<protein>
    <recommendedName>
        <fullName evidence="14">Tripartite motif-containing protein 16</fullName>
    </recommendedName>
</protein>
<keyword evidence="13" id="KW-1185">Reference proteome</keyword>
<reference evidence="12" key="1">
    <citation type="submission" date="2022-02" db="EMBL/GenBank/DDBJ databases">
        <title>Atlantic sturgeon de novo genome assembly.</title>
        <authorList>
            <person name="Stock M."/>
            <person name="Klopp C."/>
            <person name="Guiguen Y."/>
            <person name="Cabau C."/>
            <person name="Parinello H."/>
            <person name="Santidrian Yebra-Pimentel E."/>
            <person name="Kuhl H."/>
            <person name="Dirks R.P."/>
            <person name="Guessner J."/>
            <person name="Wuertz S."/>
            <person name="Du K."/>
            <person name="Schartl M."/>
        </authorList>
    </citation>
    <scope>NUCLEOTIDE SEQUENCE</scope>
    <source>
        <strain evidence="12">STURGEONOMICS-FGT-2020</strain>
        <tissue evidence="12">Whole blood</tissue>
    </source>
</reference>
<dbReference type="PROSITE" id="PS00518">
    <property type="entry name" value="ZF_RING_1"/>
    <property type="match status" value="1"/>
</dbReference>
<dbReference type="InterPro" id="IPR043136">
    <property type="entry name" value="B30.2/SPRY_sf"/>
</dbReference>
<organism evidence="12 13">
    <name type="scientific">Acipenser oxyrinchus oxyrinchus</name>
    <dbReference type="NCBI Taxonomy" id="40147"/>
    <lineage>
        <taxon>Eukaryota</taxon>
        <taxon>Metazoa</taxon>
        <taxon>Chordata</taxon>
        <taxon>Craniata</taxon>
        <taxon>Vertebrata</taxon>
        <taxon>Euteleostomi</taxon>
        <taxon>Actinopterygii</taxon>
        <taxon>Chondrostei</taxon>
        <taxon>Acipenseriformes</taxon>
        <taxon>Acipenseridae</taxon>
        <taxon>Acipenser</taxon>
    </lineage>
</organism>
<feature type="coiled-coil region" evidence="7">
    <location>
        <begin position="258"/>
        <end position="361"/>
    </location>
</feature>
<dbReference type="CDD" id="cd12890">
    <property type="entry name" value="SPRY_PRY_TRIM16"/>
    <property type="match status" value="1"/>
</dbReference>
<sequence>MADPKPEGANEQLKCPLCSNTFTCPVTLSCRHNFCKACLDERRDKVENEDSYSCPECQNTIETRHQTQKDSLLNGTVAEVSNKEADEIKTPPSEEKDKVLEQNEEVIEKKEEGIQKKEEGIEKKEERIEKKEEGIEKKEEGTEKKEEGIEKKEEVIEKKDEDGDVVCDSCIETQSRAVKSCLTCLVSYCETHLRPHLENSKFQNHKLVEPLRDIERRTCEVHNLPLDLFCQEDWSCICQECVIEEHSGHKTAPSGEARKEVENELKQTQIELDRKVKAAETAISKLQTNGTSIENSVQEVKVSIDQQFSELLEAVEKAKKEVMEVLESEERSAVKQAEGIRAHLEQKCAELKKTHTQIQKMTKNKNDVPFLQEYSEWKKGASDDTLPSVYIGLKDRLTSFSKVVSEASQAIRDELLSTFKNQLKELCKDEKCGIKTTVAVIRSPKHHFSAPEPKTRSDFLQYTSPLSFDPDTTHRYLRLTEDNHKVTNTAPWQHQYPDVPERFEHWRQVLCVESFYQGRHYFEVDISGEGTHVGLTYKSIDRKGKESNSCITGNDFSWCLHWSSRDFSAWHGDLETPVKATGKFTRIGIYVDYARGSLAFYGVADSMTLIHKYQAEFNEPLYPACWLSKKENVVLLVSPGEALPQRSPSPPPTPPSAAGVQTAQ</sequence>
<evidence type="ECO:0000259" key="10">
    <source>
        <dbReference type="PROSITE" id="PS50119"/>
    </source>
</evidence>
<dbReference type="Pfam" id="PF00643">
    <property type="entry name" value="zf-B_box"/>
    <property type="match status" value="1"/>
</dbReference>
<evidence type="ECO:0000313" key="13">
    <source>
        <dbReference type="Proteomes" id="UP001230051"/>
    </source>
</evidence>
<dbReference type="PANTHER" id="PTHR25465">
    <property type="entry name" value="B-BOX DOMAIN CONTAINING"/>
    <property type="match status" value="1"/>
</dbReference>
<dbReference type="InterPro" id="IPR000315">
    <property type="entry name" value="Znf_B-box"/>
</dbReference>
<dbReference type="Gene3D" id="4.10.830.40">
    <property type="match status" value="1"/>
</dbReference>
<evidence type="ECO:0000259" key="11">
    <source>
        <dbReference type="PROSITE" id="PS50188"/>
    </source>
</evidence>
<dbReference type="Gene3D" id="3.30.40.10">
    <property type="entry name" value="Zinc/RING finger domain, C3HC4 (zinc finger)"/>
    <property type="match status" value="1"/>
</dbReference>
<dbReference type="SUPFAM" id="SSF57845">
    <property type="entry name" value="B-box zinc-binding domain"/>
    <property type="match status" value="1"/>
</dbReference>
<dbReference type="InterPro" id="IPR006574">
    <property type="entry name" value="PRY"/>
</dbReference>
<dbReference type="SUPFAM" id="SSF49899">
    <property type="entry name" value="Concanavalin A-like lectins/glucanases"/>
    <property type="match status" value="1"/>
</dbReference>
<comment type="caution">
    <text evidence="12">The sequence shown here is derived from an EMBL/GenBank/DDBJ whole genome shotgun (WGS) entry which is preliminary data.</text>
</comment>
<dbReference type="PRINTS" id="PR01407">
    <property type="entry name" value="BUTYPHLNCDUF"/>
</dbReference>
<keyword evidence="7" id="KW-0175">Coiled coil</keyword>
<evidence type="ECO:0000256" key="2">
    <source>
        <dbReference type="ARBA" id="ARBA00022723"/>
    </source>
</evidence>
<dbReference type="PANTHER" id="PTHR25465:SF10">
    <property type="entry name" value="TRIPARTITE MOTIF-CONTAINING PROTEIN 16-RELATED"/>
    <property type="match status" value="1"/>
</dbReference>
<dbReference type="InterPro" id="IPR017907">
    <property type="entry name" value="Znf_RING_CS"/>
</dbReference>
<dbReference type="Pfam" id="PF13765">
    <property type="entry name" value="PRY"/>
    <property type="match status" value="1"/>
</dbReference>
<dbReference type="SUPFAM" id="SSF57850">
    <property type="entry name" value="RING/U-box"/>
    <property type="match status" value="1"/>
</dbReference>
<dbReference type="SMART" id="SM00449">
    <property type="entry name" value="SPRY"/>
    <property type="match status" value="1"/>
</dbReference>
<evidence type="ECO:0000256" key="5">
    <source>
        <dbReference type="ARBA" id="ARBA00022859"/>
    </source>
</evidence>
<dbReference type="GO" id="GO:0045087">
    <property type="term" value="P:innate immune response"/>
    <property type="evidence" value="ECO:0007669"/>
    <property type="project" value="UniProtKB-KW"/>
</dbReference>
<feature type="region of interest" description="Disordered" evidence="8">
    <location>
        <begin position="75"/>
        <end position="112"/>
    </location>
</feature>
<dbReference type="InterPro" id="IPR003879">
    <property type="entry name" value="Butyrophylin_SPRY"/>
</dbReference>
<dbReference type="AlphaFoldDB" id="A0AAD8G4J8"/>
<evidence type="ECO:0000256" key="3">
    <source>
        <dbReference type="ARBA" id="ARBA00022771"/>
    </source>
</evidence>
<evidence type="ECO:0000256" key="6">
    <source>
        <dbReference type="PROSITE-ProRule" id="PRU00024"/>
    </source>
</evidence>
<evidence type="ECO:0000313" key="12">
    <source>
        <dbReference type="EMBL" id="KAK1163729.1"/>
    </source>
</evidence>
<dbReference type="PROSITE" id="PS50188">
    <property type="entry name" value="B302_SPRY"/>
    <property type="match status" value="1"/>
</dbReference>
<evidence type="ECO:0000256" key="4">
    <source>
        <dbReference type="ARBA" id="ARBA00022833"/>
    </source>
</evidence>
<dbReference type="PROSITE" id="PS51257">
    <property type="entry name" value="PROKAR_LIPOPROTEIN"/>
    <property type="match status" value="1"/>
</dbReference>
<dbReference type="InterPro" id="IPR013320">
    <property type="entry name" value="ConA-like_dom_sf"/>
</dbReference>
<keyword evidence="4" id="KW-0862">Zinc</keyword>
<dbReference type="GO" id="GO:0008270">
    <property type="term" value="F:zinc ion binding"/>
    <property type="evidence" value="ECO:0007669"/>
    <property type="project" value="UniProtKB-KW"/>
</dbReference>
<keyword evidence="1" id="KW-0399">Innate immunity</keyword>
<dbReference type="InterPro" id="IPR001870">
    <property type="entry name" value="B30.2/SPRY"/>
</dbReference>
<dbReference type="GO" id="GO:0005737">
    <property type="term" value="C:cytoplasm"/>
    <property type="evidence" value="ECO:0007669"/>
    <property type="project" value="UniProtKB-ARBA"/>
</dbReference>
<dbReference type="EMBL" id="JAGXEW010000014">
    <property type="protein sequence ID" value="KAK1163729.1"/>
    <property type="molecule type" value="Genomic_DNA"/>
</dbReference>
<feature type="compositionally biased region" description="Basic and acidic residues" evidence="8">
    <location>
        <begin position="81"/>
        <end position="112"/>
    </location>
</feature>
<dbReference type="InterPro" id="IPR058030">
    <property type="entry name" value="TRIM8/14/16/25/29/45/65_CC"/>
</dbReference>
<accession>A0AAD8G4J8</accession>
<feature type="domain" description="B30.2/SPRY" evidence="11">
    <location>
        <begin position="446"/>
        <end position="643"/>
    </location>
</feature>
<feature type="domain" description="B box-type" evidence="10">
    <location>
        <begin position="214"/>
        <end position="254"/>
    </location>
</feature>
<keyword evidence="3 6" id="KW-0863">Zinc-finger</keyword>
<dbReference type="Proteomes" id="UP001230051">
    <property type="component" value="Unassembled WGS sequence"/>
</dbReference>
<dbReference type="SMART" id="SM00336">
    <property type="entry name" value="BBOX"/>
    <property type="match status" value="2"/>
</dbReference>
<dbReference type="Pfam" id="PF13445">
    <property type="entry name" value="zf-RING_UBOX"/>
    <property type="match status" value="1"/>
</dbReference>
<dbReference type="InterPro" id="IPR027370">
    <property type="entry name" value="Znf-RING_euk"/>
</dbReference>
<dbReference type="InterPro" id="IPR001841">
    <property type="entry name" value="Znf_RING"/>
</dbReference>
<feature type="domain" description="RING-type" evidence="9">
    <location>
        <begin position="15"/>
        <end position="58"/>
    </location>
</feature>
<keyword evidence="2" id="KW-0479">Metal-binding</keyword>
<gene>
    <name evidence="12" type="ORF">AOXY_G15606</name>
</gene>
<dbReference type="InterPro" id="IPR051051">
    <property type="entry name" value="E3_ubiq-ligase_TRIM/RNF"/>
</dbReference>
<evidence type="ECO:0000256" key="1">
    <source>
        <dbReference type="ARBA" id="ARBA00022588"/>
    </source>
</evidence>
<proteinExistence type="predicted"/>
<evidence type="ECO:0000259" key="9">
    <source>
        <dbReference type="PROSITE" id="PS50089"/>
    </source>
</evidence>
<feature type="region of interest" description="Disordered" evidence="8">
    <location>
        <begin position="641"/>
        <end position="664"/>
    </location>
</feature>
<name>A0AAD8G4J8_ACIOX</name>